<proteinExistence type="inferred from homology"/>
<dbReference type="OMA" id="EIWCNDE"/>
<feature type="region of interest" description="Disordered" evidence="2">
    <location>
        <begin position="1"/>
        <end position="50"/>
    </location>
</feature>
<accession>A0A078BBL4</accession>
<dbReference type="InterPro" id="IPR040155">
    <property type="entry name" value="CEBPZ/Mak21-like"/>
</dbReference>
<dbReference type="AlphaFoldDB" id="A0A078BBL4"/>
<feature type="compositionally biased region" description="Gly residues" evidence="2">
    <location>
        <begin position="924"/>
        <end position="939"/>
    </location>
</feature>
<name>A0A078BBL4_STYLE</name>
<dbReference type="InterPro" id="IPR005612">
    <property type="entry name" value="CCAAT-binding_factor"/>
</dbReference>
<dbReference type="PANTHER" id="PTHR12048:SF0">
    <property type="entry name" value="CCAAT_ENHANCER-BINDING PROTEIN ZETA"/>
    <property type="match status" value="1"/>
</dbReference>
<dbReference type="InParanoid" id="A0A078BBL4"/>
<feature type="compositionally biased region" description="Acidic residues" evidence="2">
    <location>
        <begin position="739"/>
        <end position="751"/>
    </location>
</feature>
<feature type="domain" description="CCAAT-binding factor" evidence="3">
    <location>
        <begin position="427"/>
        <end position="640"/>
    </location>
</feature>
<dbReference type="InterPro" id="IPR016024">
    <property type="entry name" value="ARM-type_fold"/>
</dbReference>
<sequence>MIKNQQSIKQQAAPTAAAQDSKQKKNHSQPRQKSAPKETKPEENNTQFKKLQQNMDFFSTLYKKGERLARDQEQAYYQKLQKDNKEGDYLLKMLKQGTITDKISALSLLIQREPVRSLTYLKSLLNLSKKKNRKQAESSIGALRDLFTQHGLLREDRRLYPFSKNPILQNKKESEIKDKELLEAYFEHQIKELYKEFVTQVLQPLTHDDLEFFKKFSLTVLESLIERKSEMEDVILGIIVNKLGDLSKKIQCHTIFTLIKLTQVHKEMSEVIVREVQLFIQRPGTKNNQIYYASAYLNRVASMVAPKDEKVRISLFRIYFSLFKKIVGTFDKKEDVAKKPVVEVKKDRTKSKEQRIKEQKLAEKTGKIDQSNNRVAEIVLKGVNVLMVKCSDMDLMSNSNSELRKLIEEETNILFQLTHHESFKIQIQTLKLLFAFAKQTNKINKQEIQIAKQDQPEGQTNLASFSDRYYRSLYEILLKLHLTKAAKLDEFFSLVFKSIKIDKNIPRIMAFFRRMLQMCFINEAGFTAATLLIISELIKSKDDLKFSLYSFDVARMGGRVSRTQVLNNNDSDEEERFYDVDKLQDEQQKQIVQGKKVNANGQSQSYDALKREPQYANADQSPLFELHNLTFHSHPTIQLWAKKLVNGESIFYAGDPLLDFGLANFLDRISYKNPKSAEKLAKIRGNQRMSALEAPINTYDFTSENKDNLPTQVREEEKYMYKYFKEKPIKEKKKGGAESDLEFDEDEEDPEMEKFAQQVMEKEMKRMNQGMGEEDLEDEDDDMLEQLDGEDNEEGEEDMDEDEENEDFFDGEELSDVEIEGDKEDKEGEDDSEVEMDNEEEMADEYGGEDDEEFEEDDENLFDQIKSNKKGNDKKDAKQKSSIYADYDEFATLLEQDLYSEDKAKKYLGSTGQKRPRSQRGGPKRGGGGASRGGAGASRGGSSASRGGKRQRTK</sequence>
<dbReference type="GO" id="GO:0005634">
    <property type="term" value="C:nucleus"/>
    <property type="evidence" value="ECO:0007669"/>
    <property type="project" value="UniProtKB-ARBA"/>
</dbReference>
<organism evidence="4 5">
    <name type="scientific">Stylonychia lemnae</name>
    <name type="common">Ciliate</name>
    <dbReference type="NCBI Taxonomy" id="5949"/>
    <lineage>
        <taxon>Eukaryota</taxon>
        <taxon>Sar</taxon>
        <taxon>Alveolata</taxon>
        <taxon>Ciliophora</taxon>
        <taxon>Intramacronucleata</taxon>
        <taxon>Spirotrichea</taxon>
        <taxon>Stichotrichia</taxon>
        <taxon>Sporadotrichida</taxon>
        <taxon>Oxytrichidae</taxon>
        <taxon>Stylonychinae</taxon>
        <taxon>Stylonychia</taxon>
    </lineage>
</organism>
<feature type="compositionally biased region" description="Acidic residues" evidence="2">
    <location>
        <begin position="772"/>
        <end position="861"/>
    </location>
</feature>
<dbReference type="SUPFAM" id="SSF48371">
    <property type="entry name" value="ARM repeat"/>
    <property type="match status" value="1"/>
</dbReference>
<evidence type="ECO:0000256" key="2">
    <source>
        <dbReference type="SAM" id="MobiDB-lite"/>
    </source>
</evidence>
<dbReference type="EMBL" id="CCKQ01018677">
    <property type="protein sequence ID" value="CDW90657.1"/>
    <property type="molecule type" value="Genomic_DNA"/>
</dbReference>
<evidence type="ECO:0000259" key="3">
    <source>
        <dbReference type="Pfam" id="PF03914"/>
    </source>
</evidence>
<keyword evidence="5" id="KW-1185">Reference proteome</keyword>
<feature type="compositionally biased region" description="Polar residues" evidence="2">
    <location>
        <begin position="1"/>
        <end position="13"/>
    </location>
</feature>
<feature type="compositionally biased region" description="Basic and acidic residues" evidence="2">
    <location>
        <begin position="870"/>
        <end position="879"/>
    </location>
</feature>
<feature type="region of interest" description="Disordered" evidence="2">
    <location>
        <begin position="905"/>
        <end position="954"/>
    </location>
</feature>
<protein>
    <submittedName>
        <fullName evidence="4">Ccaat-box-binding transcription factor</fullName>
    </submittedName>
</protein>
<gene>
    <name evidence="4" type="primary">Contig8658.g9235</name>
    <name evidence="4" type="ORF">STYLEM_19802</name>
</gene>
<dbReference type="PANTHER" id="PTHR12048">
    <property type="entry name" value="CCAAT-BINDING FACTOR-RELATED"/>
    <property type="match status" value="1"/>
</dbReference>
<evidence type="ECO:0000313" key="5">
    <source>
        <dbReference type="Proteomes" id="UP000039865"/>
    </source>
</evidence>
<comment type="similarity">
    <text evidence="1">Belongs to the CBF/MAK21 family.</text>
</comment>
<dbReference type="Proteomes" id="UP000039865">
    <property type="component" value="Unassembled WGS sequence"/>
</dbReference>
<evidence type="ECO:0000313" key="4">
    <source>
        <dbReference type="EMBL" id="CDW90657.1"/>
    </source>
</evidence>
<evidence type="ECO:0000256" key="1">
    <source>
        <dbReference type="ARBA" id="ARBA00007797"/>
    </source>
</evidence>
<dbReference type="OrthoDB" id="28947at2759"/>
<reference evidence="4 5" key="1">
    <citation type="submission" date="2014-06" db="EMBL/GenBank/DDBJ databases">
        <authorList>
            <person name="Swart Estienne"/>
        </authorList>
    </citation>
    <scope>NUCLEOTIDE SEQUENCE [LARGE SCALE GENOMIC DNA]</scope>
    <source>
        <strain evidence="4 5">130c</strain>
    </source>
</reference>
<feature type="region of interest" description="Disordered" evidence="2">
    <location>
        <begin position="733"/>
        <end position="885"/>
    </location>
</feature>
<dbReference type="Pfam" id="PF03914">
    <property type="entry name" value="CBF"/>
    <property type="match status" value="1"/>
</dbReference>